<evidence type="ECO:0000256" key="13">
    <source>
        <dbReference type="HAMAP-Rule" id="MF_00041"/>
    </source>
</evidence>
<evidence type="ECO:0000313" key="15">
    <source>
        <dbReference type="EMBL" id="ARE82027.1"/>
    </source>
</evidence>
<evidence type="ECO:0000256" key="10">
    <source>
        <dbReference type="ARBA" id="ARBA00022917"/>
    </source>
</evidence>
<dbReference type="Pfam" id="PF01406">
    <property type="entry name" value="tRNA-synt_1e"/>
    <property type="match status" value="1"/>
</dbReference>
<keyword evidence="8 13" id="KW-0862">Zinc</keyword>
<dbReference type="HAMAP" id="MF_00041">
    <property type="entry name" value="Cys_tRNA_synth"/>
    <property type="match status" value="1"/>
</dbReference>
<evidence type="ECO:0000256" key="1">
    <source>
        <dbReference type="ARBA" id="ARBA00004496"/>
    </source>
</evidence>
<evidence type="ECO:0000256" key="9">
    <source>
        <dbReference type="ARBA" id="ARBA00022840"/>
    </source>
</evidence>
<sequence length="467" mass="52267">MTPIKLHNTRTRRKEEFTPLDKDNVRMYVCGPTVYDRAHLGNARPVVVFDVLYRLLRHVYGAEHVTYVRNFTDVDDKINARAAESGRSIGEITAETTQWFLDDMAALGALEPDHMPRATQYIPQMVAMIEGLIAKGHAYEAEGHVLFAVDSWREGYGKLSGRSVDDMIAGARVEVAPYKRNPMDFVLWKPSSDDLPGWDSPWGRGRPGWHIECSAMAHELLGESFDIHGGGNDLMFPHHENEIAQSCCAHPEGEFAKVWLHNEMLQVEGKKMSKSLGNFFTVRDLLDQGIPGEVIRFVFLSTHYRKPMDWTAEKAEEAEKTLRKWRGLVQGAETGQVQEIELAPLYDDLNTHGVIQRLRAMARAIELGIDTPEGTVTPGSFLATARMLGLLEDGMGDWIAQHADDLSDLSLTLDKERMKAKQTKDFTIVDALKSALTDAGVEVRMTKDGVDLIPGPNFDPAKLEALK</sequence>
<keyword evidence="16" id="KW-1185">Reference proteome</keyword>
<dbReference type="SUPFAM" id="SSF52374">
    <property type="entry name" value="Nucleotidylyl transferase"/>
    <property type="match status" value="1"/>
</dbReference>
<evidence type="ECO:0000256" key="6">
    <source>
        <dbReference type="ARBA" id="ARBA00022723"/>
    </source>
</evidence>
<comment type="subcellular location">
    <subcellularLocation>
        <location evidence="1 13">Cytoplasm</location>
    </subcellularLocation>
</comment>
<feature type="short sequence motif" description="'HIGH' region" evidence="13">
    <location>
        <begin position="32"/>
        <end position="42"/>
    </location>
</feature>
<evidence type="ECO:0000256" key="4">
    <source>
        <dbReference type="ARBA" id="ARBA00022490"/>
    </source>
</evidence>
<feature type="binding site" evidence="13">
    <location>
        <position position="274"/>
    </location>
    <ligand>
        <name>ATP</name>
        <dbReference type="ChEBI" id="CHEBI:30616"/>
    </ligand>
</feature>
<dbReference type="InterPro" id="IPR032678">
    <property type="entry name" value="tRNA-synt_1_cat_dom"/>
</dbReference>
<dbReference type="Gene3D" id="3.40.50.620">
    <property type="entry name" value="HUPs"/>
    <property type="match status" value="1"/>
</dbReference>
<keyword evidence="6 13" id="KW-0479">Metal-binding</keyword>
<feature type="short sequence motif" description="'KMSKS' region" evidence="13">
    <location>
        <begin position="271"/>
        <end position="275"/>
    </location>
</feature>
<dbReference type="PANTHER" id="PTHR10890:SF3">
    <property type="entry name" value="CYSTEINE--TRNA LIGASE, CYTOPLASMIC"/>
    <property type="match status" value="1"/>
</dbReference>
<dbReference type="EMBL" id="CP020474">
    <property type="protein sequence ID" value="ARE82027.1"/>
    <property type="molecule type" value="Genomic_DNA"/>
</dbReference>
<keyword evidence="5 13" id="KW-0436">Ligase</keyword>
<dbReference type="PRINTS" id="PR00983">
    <property type="entry name" value="TRNASYNTHCYS"/>
</dbReference>
<evidence type="ECO:0000256" key="11">
    <source>
        <dbReference type="ARBA" id="ARBA00023146"/>
    </source>
</evidence>
<evidence type="ECO:0000259" key="14">
    <source>
        <dbReference type="Pfam" id="PF01406"/>
    </source>
</evidence>
<dbReference type="GO" id="GO:0008270">
    <property type="term" value="F:zinc ion binding"/>
    <property type="evidence" value="ECO:0007669"/>
    <property type="project" value="UniProtKB-UniRule"/>
</dbReference>
<evidence type="ECO:0000256" key="2">
    <source>
        <dbReference type="ARBA" id="ARBA00005594"/>
    </source>
</evidence>
<feature type="binding site" evidence="13">
    <location>
        <position position="242"/>
    </location>
    <ligand>
        <name>Zn(2+)</name>
        <dbReference type="ChEBI" id="CHEBI:29105"/>
    </ligand>
</feature>
<reference evidence="15 16" key="1">
    <citation type="submission" date="2017-03" db="EMBL/GenBank/DDBJ databases">
        <title>Genome Sequence of Roseovarius mucosus strain SMR3 Isolated from a culture of the Diatom Skeletonema marinoi.</title>
        <authorList>
            <person name="Topel M."/>
            <person name="Pinder M."/>
            <person name="Johansson O.N."/>
            <person name="Kourtchenko O."/>
            <person name="Godhe A."/>
            <person name="Clarke A.K."/>
        </authorList>
    </citation>
    <scope>NUCLEOTIDE SEQUENCE [LARGE SCALE GENOMIC DNA]</scope>
    <source>
        <strain evidence="15 16">SMR3</strain>
    </source>
</reference>
<dbReference type="GO" id="GO:0005524">
    <property type="term" value="F:ATP binding"/>
    <property type="evidence" value="ECO:0007669"/>
    <property type="project" value="UniProtKB-UniRule"/>
</dbReference>
<feature type="domain" description="tRNA synthetases class I catalytic" evidence="14">
    <location>
        <begin position="17"/>
        <end position="319"/>
    </location>
</feature>
<organism evidence="15 16">
    <name type="scientific">Roseovarius mucosus</name>
    <dbReference type="NCBI Taxonomy" id="215743"/>
    <lineage>
        <taxon>Bacteria</taxon>
        <taxon>Pseudomonadati</taxon>
        <taxon>Pseudomonadota</taxon>
        <taxon>Alphaproteobacteria</taxon>
        <taxon>Rhodobacterales</taxon>
        <taxon>Roseobacteraceae</taxon>
        <taxon>Roseovarius</taxon>
    </lineage>
</organism>
<comment type="subunit">
    <text evidence="3 13">Monomer.</text>
</comment>
<dbReference type="KEGG" id="rmm:ROSMUCSMR3_00523"/>
<dbReference type="FunFam" id="3.40.50.620:FF:000068">
    <property type="entry name" value="Cysteine--tRNA ligase"/>
    <property type="match status" value="1"/>
</dbReference>
<dbReference type="EC" id="6.1.1.16" evidence="13"/>
<dbReference type="AlphaFoldDB" id="A0A1V0RJU0"/>
<keyword evidence="9 13" id="KW-0067">ATP-binding</keyword>
<keyword evidence="7 13" id="KW-0547">Nucleotide-binding</keyword>
<evidence type="ECO:0000256" key="12">
    <source>
        <dbReference type="ARBA" id="ARBA00047398"/>
    </source>
</evidence>
<comment type="similarity">
    <text evidence="2 13">Belongs to the class-I aminoacyl-tRNA synthetase family.</text>
</comment>
<dbReference type="PANTHER" id="PTHR10890">
    <property type="entry name" value="CYSTEINYL-TRNA SYNTHETASE"/>
    <property type="match status" value="1"/>
</dbReference>
<dbReference type="OrthoDB" id="9815130at2"/>
<dbReference type="GO" id="GO:0005829">
    <property type="term" value="C:cytosol"/>
    <property type="evidence" value="ECO:0007669"/>
    <property type="project" value="TreeGrafter"/>
</dbReference>
<dbReference type="GO" id="GO:0004817">
    <property type="term" value="F:cysteine-tRNA ligase activity"/>
    <property type="evidence" value="ECO:0007669"/>
    <property type="project" value="UniProtKB-UniRule"/>
</dbReference>
<protein>
    <recommendedName>
        <fullName evidence="13">Cysteine--tRNA ligase</fullName>
        <ecNumber evidence="13">6.1.1.16</ecNumber>
    </recommendedName>
    <alternativeName>
        <fullName evidence="13">Cysteinyl-tRNA synthetase</fullName>
        <shortName evidence="13">CysRS</shortName>
    </alternativeName>
</protein>
<dbReference type="SUPFAM" id="SSF47323">
    <property type="entry name" value="Anticodon-binding domain of a subclass of class I aminoacyl-tRNA synthetases"/>
    <property type="match status" value="1"/>
</dbReference>
<feature type="binding site" evidence="13">
    <location>
        <position position="30"/>
    </location>
    <ligand>
        <name>Zn(2+)</name>
        <dbReference type="ChEBI" id="CHEBI:29105"/>
    </ligand>
</feature>
<comment type="cofactor">
    <cofactor evidence="13">
        <name>Zn(2+)</name>
        <dbReference type="ChEBI" id="CHEBI:29105"/>
    </cofactor>
    <text evidence="13">Binds 1 zinc ion per subunit.</text>
</comment>
<dbReference type="InterPro" id="IPR015803">
    <property type="entry name" value="Cys-tRNA-ligase"/>
</dbReference>
<dbReference type="InterPro" id="IPR009080">
    <property type="entry name" value="tRNAsynth_Ia_anticodon-bd"/>
</dbReference>
<evidence type="ECO:0000256" key="3">
    <source>
        <dbReference type="ARBA" id="ARBA00011245"/>
    </source>
</evidence>
<dbReference type="InterPro" id="IPR024909">
    <property type="entry name" value="Cys-tRNA/MSH_ligase"/>
</dbReference>
<evidence type="ECO:0000313" key="16">
    <source>
        <dbReference type="Proteomes" id="UP000192273"/>
    </source>
</evidence>
<dbReference type="Gene3D" id="1.20.120.1910">
    <property type="entry name" value="Cysteine-tRNA ligase, C-terminal anti-codon recognition domain"/>
    <property type="match status" value="1"/>
</dbReference>
<proteinExistence type="inferred from homology"/>
<dbReference type="NCBIfam" id="TIGR00435">
    <property type="entry name" value="cysS"/>
    <property type="match status" value="1"/>
</dbReference>
<dbReference type="RefSeq" id="WP_081506351.1">
    <property type="nucleotide sequence ID" value="NZ_CP020474.1"/>
</dbReference>
<keyword evidence="4 13" id="KW-0963">Cytoplasm</keyword>
<dbReference type="Proteomes" id="UP000192273">
    <property type="component" value="Chromosome"/>
</dbReference>
<gene>
    <name evidence="13 15" type="primary">cysS</name>
    <name evidence="15" type="ORF">ROSMUCSMR3_00523</name>
</gene>
<accession>A0A1V0RJU0</accession>
<evidence type="ECO:0000256" key="8">
    <source>
        <dbReference type="ARBA" id="ARBA00022833"/>
    </source>
</evidence>
<dbReference type="InterPro" id="IPR014729">
    <property type="entry name" value="Rossmann-like_a/b/a_fold"/>
</dbReference>
<dbReference type="CDD" id="cd00672">
    <property type="entry name" value="CysRS_core"/>
    <property type="match status" value="1"/>
</dbReference>
<comment type="catalytic activity">
    <reaction evidence="12 13">
        <text>tRNA(Cys) + L-cysteine + ATP = L-cysteinyl-tRNA(Cys) + AMP + diphosphate</text>
        <dbReference type="Rhea" id="RHEA:17773"/>
        <dbReference type="Rhea" id="RHEA-COMP:9661"/>
        <dbReference type="Rhea" id="RHEA-COMP:9679"/>
        <dbReference type="ChEBI" id="CHEBI:30616"/>
        <dbReference type="ChEBI" id="CHEBI:33019"/>
        <dbReference type="ChEBI" id="CHEBI:35235"/>
        <dbReference type="ChEBI" id="CHEBI:78442"/>
        <dbReference type="ChEBI" id="CHEBI:78517"/>
        <dbReference type="ChEBI" id="CHEBI:456215"/>
        <dbReference type="EC" id="6.1.1.16"/>
    </reaction>
</comment>
<feature type="binding site" evidence="13">
    <location>
        <position position="238"/>
    </location>
    <ligand>
        <name>Zn(2+)</name>
        <dbReference type="ChEBI" id="CHEBI:29105"/>
    </ligand>
</feature>
<feature type="binding site" evidence="13">
    <location>
        <position position="213"/>
    </location>
    <ligand>
        <name>Zn(2+)</name>
        <dbReference type="ChEBI" id="CHEBI:29105"/>
    </ligand>
</feature>
<keyword evidence="11 13" id="KW-0030">Aminoacyl-tRNA synthetase</keyword>
<evidence type="ECO:0000256" key="7">
    <source>
        <dbReference type="ARBA" id="ARBA00022741"/>
    </source>
</evidence>
<evidence type="ECO:0000256" key="5">
    <source>
        <dbReference type="ARBA" id="ARBA00022598"/>
    </source>
</evidence>
<keyword evidence="10 13" id="KW-0648">Protein biosynthesis</keyword>
<dbReference type="GO" id="GO:0006423">
    <property type="term" value="P:cysteinyl-tRNA aminoacylation"/>
    <property type="evidence" value="ECO:0007669"/>
    <property type="project" value="UniProtKB-UniRule"/>
</dbReference>
<name>A0A1V0RJU0_9RHOB</name>